<evidence type="ECO:0000256" key="8">
    <source>
        <dbReference type="ARBA" id="ARBA00023080"/>
    </source>
</evidence>
<dbReference type="InterPro" id="IPR002637">
    <property type="entry name" value="RdgB/HAM1"/>
</dbReference>
<evidence type="ECO:0000256" key="13">
    <source>
        <dbReference type="ARBA" id="ARBA00075987"/>
    </source>
</evidence>
<evidence type="ECO:0000256" key="1">
    <source>
        <dbReference type="ARBA" id="ARBA00001946"/>
    </source>
</evidence>
<evidence type="ECO:0000256" key="6">
    <source>
        <dbReference type="ARBA" id="ARBA00022801"/>
    </source>
</evidence>
<proteinExistence type="inferred from homology"/>
<dbReference type="InterPro" id="IPR020922">
    <property type="entry name" value="dITP/XTP_pyrophosphatase"/>
</dbReference>
<name>A0A6J6F262_9ZZZZ</name>
<keyword evidence="4" id="KW-0479">Metal-binding</keyword>
<dbReference type="InterPro" id="IPR029001">
    <property type="entry name" value="ITPase-like_fam"/>
</dbReference>
<comment type="similarity">
    <text evidence="2">Belongs to the HAM1 NTPase family.</text>
</comment>
<evidence type="ECO:0000256" key="4">
    <source>
        <dbReference type="ARBA" id="ARBA00022723"/>
    </source>
</evidence>
<comment type="catalytic activity">
    <reaction evidence="9">
        <text>dITP + H2O = dIMP + diphosphate + H(+)</text>
        <dbReference type="Rhea" id="RHEA:28342"/>
        <dbReference type="ChEBI" id="CHEBI:15377"/>
        <dbReference type="ChEBI" id="CHEBI:15378"/>
        <dbReference type="ChEBI" id="CHEBI:33019"/>
        <dbReference type="ChEBI" id="CHEBI:61194"/>
        <dbReference type="ChEBI" id="CHEBI:61382"/>
        <dbReference type="EC" id="3.6.1.66"/>
    </reaction>
</comment>
<evidence type="ECO:0000256" key="14">
    <source>
        <dbReference type="ARBA" id="ARBA00078805"/>
    </source>
</evidence>
<keyword evidence="8" id="KW-0546">Nucleotide metabolism</keyword>
<comment type="catalytic activity">
    <reaction evidence="10">
        <text>XTP + H2O = XMP + diphosphate + H(+)</text>
        <dbReference type="Rhea" id="RHEA:28610"/>
        <dbReference type="ChEBI" id="CHEBI:15377"/>
        <dbReference type="ChEBI" id="CHEBI:15378"/>
        <dbReference type="ChEBI" id="CHEBI:33019"/>
        <dbReference type="ChEBI" id="CHEBI:57464"/>
        <dbReference type="ChEBI" id="CHEBI:61314"/>
        <dbReference type="EC" id="3.6.1.66"/>
    </reaction>
</comment>
<evidence type="ECO:0000256" key="10">
    <source>
        <dbReference type="ARBA" id="ARBA00052017"/>
    </source>
</evidence>
<dbReference type="PANTHER" id="PTHR11067:SF9">
    <property type="entry name" value="INOSINE TRIPHOSPHATE PYROPHOSPHATASE"/>
    <property type="match status" value="1"/>
</dbReference>
<dbReference type="CDD" id="cd00515">
    <property type="entry name" value="HAM1"/>
    <property type="match status" value="1"/>
</dbReference>
<evidence type="ECO:0000256" key="16">
    <source>
        <dbReference type="ARBA" id="ARBA00083635"/>
    </source>
</evidence>
<dbReference type="FunFam" id="3.90.950.10:FF:000001">
    <property type="entry name" value="dITP/XTP pyrophosphatase"/>
    <property type="match status" value="1"/>
</dbReference>
<sequence length="207" mass="22047">MTASASGDQPVLVCASANPDKVREIEQILVGLVDLRPRPAHVPDVDETADTLVGNARLKAEAVRDATSMAAVADDTGLFVEALPGELGVRTARYAADQPSHATDSYGANRAKLLRALANVDDDRGRRARFATVVLVAYPDGTELIVEGECTGTIATGERGERGFGFDPLFVPDDGDGRTFAEMSDDEKNSMSHRARAFVALAEAMRD</sequence>
<dbReference type="SUPFAM" id="SSF52972">
    <property type="entry name" value="ITPase-like"/>
    <property type="match status" value="1"/>
</dbReference>
<dbReference type="PANTHER" id="PTHR11067">
    <property type="entry name" value="INOSINE TRIPHOSPHATE PYROPHOSPHATASE/HAM1 PROTEIN"/>
    <property type="match status" value="1"/>
</dbReference>
<dbReference type="GO" id="GO:0005829">
    <property type="term" value="C:cytosol"/>
    <property type="evidence" value="ECO:0007669"/>
    <property type="project" value="TreeGrafter"/>
</dbReference>
<evidence type="ECO:0000256" key="15">
    <source>
        <dbReference type="ARBA" id="ARBA00083186"/>
    </source>
</evidence>
<evidence type="ECO:0000313" key="17">
    <source>
        <dbReference type="EMBL" id="CAB4582437.1"/>
    </source>
</evidence>
<dbReference type="GO" id="GO:0046872">
    <property type="term" value="F:metal ion binding"/>
    <property type="evidence" value="ECO:0007669"/>
    <property type="project" value="UniProtKB-KW"/>
</dbReference>
<dbReference type="Pfam" id="PF01725">
    <property type="entry name" value="Ham1p_like"/>
    <property type="match status" value="1"/>
</dbReference>
<evidence type="ECO:0000256" key="3">
    <source>
        <dbReference type="ARBA" id="ARBA00011738"/>
    </source>
</evidence>
<accession>A0A6J6F262</accession>
<dbReference type="GO" id="GO:0017111">
    <property type="term" value="F:ribonucleoside triphosphate phosphatase activity"/>
    <property type="evidence" value="ECO:0007669"/>
    <property type="project" value="InterPro"/>
</dbReference>
<protein>
    <recommendedName>
        <fullName evidence="12">dITP/XTP pyrophosphatase</fullName>
        <ecNumber evidence="11">3.6.1.66</ecNumber>
    </recommendedName>
    <alternativeName>
        <fullName evidence="13">Non-canonical purine NTP pyrophosphatase</fullName>
    </alternativeName>
    <alternativeName>
        <fullName evidence="14">Non-standard purine NTP pyrophosphatase</fullName>
    </alternativeName>
    <alternativeName>
        <fullName evidence="16">Nucleoside-triphosphate diphosphatase</fullName>
    </alternativeName>
    <alternativeName>
        <fullName evidence="15">Nucleoside-triphosphate pyrophosphatase</fullName>
    </alternativeName>
</protein>
<dbReference type="GO" id="GO:0036222">
    <property type="term" value="F:XTP diphosphatase activity"/>
    <property type="evidence" value="ECO:0007669"/>
    <property type="project" value="UniProtKB-ARBA"/>
</dbReference>
<evidence type="ECO:0000256" key="9">
    <source>
        <dbReference type="ARBA" id="ARBA00051875"/>
    </source>
</evidence>
<dbReference type="GO" id="GO:0035870">
    <property type="term" value="F:dITP diphosphatase activity"/>
    <property type="evidence" value="ECO:0007669"/>
    <property type="project" value="UniProtKB-ARBA"/>
</dbReference>
<keyword evidence="7" id="KW-0460">Magnesium</keyword>
<organism evidence="17">
    <name type="scientific">freshwater metagenome</name>
    <dbReference type="NCBI Taxonomy" id="449393"/>
    <lineage>
        <taxon>unclassified sequences</taxon>
        <taxon>metagenomes</taxon>
        <taxon>ecological metagenomes</taxon>
    </lineage>
</organism>
<comment type="cofactor">
    <cofactor evidence="1">
        <name>Mg(2+)</name>
        <dbReference type="ChEBI" id="CHEBI:18420"/>
    </cofactor>
</comment>
<dbReference type="EMBL" id="CAEZTS010000096">
    <property type="protein sequence ID" value="CAB4582437.1"/>
    <property type="molecule type" value="Genomic_DNA"/>
</dbReference>
<dbReference type="NCBIfam" id="TIGR00042">
    <property type="entry name" value="RdgB/HAM1 family non-canonical purine NTP pyrophosphatase"/>
    <property type="match status" value="1"/>
</dbReference>
<dbReference type="GO" id="GO:0009117">
    <property type="term" value="P:nucleotide metabolic process"/>
    <property type="evidence" value="ECO:0007669"/>
    <property type="project" value="UniProtKB-KW"/>
</dbReference>
<dbReference type="GO" id="GO:0036220">
    <property type="term" value="F:ITP diphosphatase activity"/>
    <property type="evidence" value="ECO:0007669"/>
    <property type="project" value="UniProtKB-EC"/>
</dbReference>
<keyword evidence="5" id="KW-0547">Nucleotide-binding</keyword>
<evidence type="ECO:0000256" key="2">
    <source>
        <dbReference type="ARBA" id="ARBA00008023"/>
    </source>
</evidence>
<evidence type="ECO:0000256" key="5">
    <source>
        <dbReference type="ARBA" id="ARBA00022741"/>
    </source>
</evidence>
<dbReference type="Gene3D" id="3.90.950.10">
    <property type="match status" value="1"/>
</dbReference>
<evidence type="ECO:0000256" key="7">
    <source>
        <dbReference type="ARBA" id="ARBA00022842"/>
    </source>
</evidence>
<dbReference type="HAMAP" id="MF_01405">
    <property type="entry name" value="Non_canon_purine_NTPase"/>
    <property type="match status" value="1"/>
</dbReference>
<dbReference type="GO" id="GO:0000166">
    <property type="term" value="F:nucleotide binding"/>
    <property type="evidence" value="ECO:0007669"/>
    <property type="project" value="UniProtKB-KW"/>
</dbReference>
<dbReference type="GO" id="GO:0009146">
    <property type="term" value="P:purine nucleoside triphosphate catabolic process"/>
    <property type="evidence" value="ECO:0007669"/>
    <property type="project" value="UniProtKB-ARBA"/>
</dbReference>
<gene>
    <name evidence="17" type="ORF">UFOPK1722_01137</name>
</gene>
<dbReference type="EC" id="3.6.1.66" evidence="11"/>
<dbReference type="AlphaFoldDB" id="A0A6J6F262"/>
<keyword evidence="6" id="KW-0378">Hydrolase</keyword>
<comment type="subunit">
    <text evidence="3">Homodimer.</text>
</comment>
<reference evidence="17" key="1">
    <citation type="submission" date="2020-05" db="EMBL/GenBank/DDBJ databases">
        <authorList>
            <person name="Chiriac C."/>
            <person name="Salcher M."/>
            <person name="Ghai R."/>
            <person name="Kavagutti S V."/>
        </authorList>
    </citation>
    <scope>NUCLEOTIDE SEQUENCE</scope>
</reference>
<evidence type="ECO:0000256" key="11">
    <source>
        <dbReference type="ARBA" id="ARBA00066468"/>
    </source>
</evidence>
<evidence type="ECO:0000256" key="12">
    <source>
        <dbReference type="ARBA" id="ARBA00071289"/>
    </source>
</evidence>